<feature type="domain" description="LTD" evidence="6">
    <location>
        <begin position="656"/>
        <end position="774"/>
    </location>
</feature>
<dbReference type="SMART" id="SM01391">
    <property type="entry name" value="Filament"/>
    <property type="match status" value="1"/>
</dbReference>
<dbReference type="GO" id="GO:0005200">
    <property type="term" value="F:structural constituent of cytoskeleton"/>
    <property type="evidence" value="ECO:0007669"/>
    <property type="project" value="TreeGrafter"/>
</dbReference>
<protein>
    <submittedName>
        <fullName evidence="8">KDa neurofilament</fullName>
    </submittedName>
</protein>
<feature type="domain" description="IF rod" evidence="7">
    <location>
        <begin position="539"/>
        <end position="630"/>
    </location>
</feature>
<keyword evidence="1 3" id="KW-0403">Intermediate filament</keyword>
<dbReference type="GO" id="GO:0005652">
    <property type="term" value="C:nuclear lamina"/>
    <property type="evidence" value="ECO:0007669"/>
    <property type="project" value="TreeGrafter"/>
</dbReference>
<evidence type="ECO:0000256" key="1">
    <source>
        <dbReference type="ARBA" id="ARBA00022754"/>
    </source>
</evidence>
<proteinExistence type="inferred from homology"/>
<name>A0AA36FHA0_OCTVU</name>
<dbReference type="GO" id="GO:0031507">
    <property type="term" value="P:heterochromatin formation"/>
    <property type="evidence" value="ECO:0007669"/>
    <property type="project" value="TreeGrafter"/>
</dbReference>
<reference evidence="8" key="1">
    <citation type="submission" date="2023-08" db="EMBL/GenBank/DDBJ databases">
        <authorList>
            <person name="Alioto T."/>
            <person name="Alioto T."/>
            <person name="Gomez Garrido J."/>
        </authorList>
    </citation>
    <scope>NUCLEOTIDE SEQUENCE</scope>
</reference>
<dbReference type="GO" id="GO:0090435">
    <property type="term" value="P:protein localization to nuclear envelope"/>
    <property type="evidence" value="ECO:0007669"/>
    <property type="project" value="TreeGrafter"/>
</dbReference>
<sequence>MSEAKPPTTTSTVPRRKVRRNSIRVPSGASMAAFNQRPPLVLAGGVAASSSQKHVADMKNSREKEKKAMQGLNSKLANHLETKRMLEAENKHLKELLNKSRVEFNIDKVKTSYEDQLHEMKALLEDKDKELATVKSQNESLEEEVEDLSEQLRQVQDERDRLQAEIDGLHDEVARRIADSETSRRRTSELEKQLADWKKRYGILDGQMAELRTNLRTETSQRLELENRLAMLEEELAFLNDVHSAEIKEYKAIVSKTQKLPDFQDSWKAEVGNIVSDLSAEYESQLQTITAAMESRHADEIQKLKAGVRTIPGGASPAGRVGVSGGLDMRSRTDVSAMREYESTISSLKSKIRDLEFQLQESLKNNASEDAAHRAEIDQLRAEMESMLKELHDLMDAKLSLELEIAAYRKLLDGEENRISSALSSFGGFQTEGESALANALSLPGNKMTMSRSTNGTVAIVELESEGRYIEIEDHAKFPKGATTLKNWTLTQTTENGKSYTHTFTDGNVFSSGKMIKIWGSKFGAGQQGITSSSVEHWGSLSAPSTITLKDDKNKISSLKSRIRGLEMELEEALNGRATDAANYNLEINTLRSELQEMLKELQDLMDTKLSLELEIAAYRKLLEGEEGRVSSMMTSFSGLQTESESALSAALQSASRMTISRSKSGSVSILELESEGRYIELEDNPKFPKGSTNLKNWTLIQSQDNGKTFTHKFTDGNLFSSGKMIKVWGSRHGAGQGGVTSSDVTEWGTMAVPCTVTLIDDKGKESAKLVIKTNM</sequence>
<comment type="similarity">
    <text evidence="3">Belongs to the intermediate filament family.</text>
</comment>
<evidence type="ECO:0000259" key="7">
    <source>
        <dbReference type="PROSITE" id="PS51842"/>
    </source>
</evidence>
<dbReference type="GO" id="GO:0051664">
    <property type="term" value="P:nuclear pore localization"/>
    <property type="evidence" value="ECO:0007669"/>
    <property type="project" value="TreeGrafter"/>
</dbReference>
<organism evidence="8 9">
    <name type="scientific">Octopus vulgaris</name>
    <name type="common">Common octopus</name>
    <dbReference type="NCBI Taxonomy" id="6645"/>
    <lineage>
        <taxon>Eukaryota</taxon>
        <taxon>Metazoa</taxon>
        <taxon>Spiralia</taxon>
        <taxon>Lophotrochozoa</taxon>
        <taxon>Mollusca</taxon>
        <taxon>Cephalopoda</taxon>
        <taxon>Coleoidea</taxon>
        <taxon>Octopodiformes</taxon>
        <taxon>Octopoda</taxon>
        <taxon>Incirrata</taxon>
        <taxon>Octopodidae</taxon>
        <taxon>Octopus</taxon>
    </lineage>
</organism>
<evidence type="ECO:0000259" key="6">
    <source>
        <dbReference type="PROSITE" id="PS51841"/>
    </source>
</evidence>
<dbReference type="InterPro" id="IPR039008">
    <property type="entry name" value="IF_rod_dom"/>
</dbReference>
<evidence type="ECO:0000256" key="2">
    <source>
        <dbReference type="ARBA" id="ARBA00023054"/>
    </source>
</evidence>
<gene>
    <name evidence="8" type="ORF">OCTVUL_1B008885</name>
</gene>
<accession>A0AA36FHA0</accession>
<keyword evidence="9" id="KW-1185">Reference proteome</keyword>
<dbReference type="AlphaFoldDB" id="A0AA36FHA0"/>
<evidence type="ECO:0000313" key="8">
    <source>
        <dbReference type="EMBL" id="CAI9738635.1"/>
    </source>
</evidence>
<feature type="domain" description="LTD" evidence="6">
    <location>
        <begin position="446"/>
        <end position="564"/>
    </location>
</feature>
<dbReference type="SUPFAM" id="SSF64593">
    <property type="entry name" value="Intermediate filament protein, coiled coil region"/>
    <property type="match status" value="3"/>
</dbReference>
<feature type="coiled-coil region" evidence="4">
    <location>
        <begin position="208"/>
        <end position="242"/>
    </location>
</feature>
<feature type="coiled-coil region" evidence="4">
    <location>
        <begin position="55"/>
        <end position="172"/>
    </location>
</feature>
<dbReference type="Pfam" id="PF00038">
    <property type="entry name" value="Filament"/>
    <property type="match status" value="2"/>
</dbReference>
<evidence type="ECO:0000256" key="3">
    <source>
        <dbReference type="RuleBase" id="RU000685"/>
    </source>
</evidence>
<dbReference type="PANTHER" id="PTHR45721">
    <property type="entry name" value="LAMIN DM0-RELATED"/>
    <property type="match status" value="1"/>
</dbReference>
<dbReference type="InterPro" id="IPR036415">
    <property type="entry name" value="Lamin_tail_dom_sf"/>
</dbReference>
<dbReference type="PROSITE" id="PS51841">
    <property type="entry name" value="LTD"/>
    <property type="match status" value="2"/>
</dbReference>
<evidence type="ECO:0000256" key="5">
    <source>
        <dbReference type="SAM" id="MobiDB-lite"/>
    </source>
</evidence>
<dbReference type="GO" id="GO:0006998">
    <property type="term" value="P:nuclear envelope organization"/>
    <property type="evidence" value="ECO:0007669"/>
    <property type="project" value="TreeGrafter"/>
</dbReference>
<dbReference type="GO" id="GO:0007097">
    <property type="term" value="P:nuclear migration"/>
    <property type="evidence" value="ECO:0007669"/>
    <property type="project" value="TreeGrafter"/>
</dbReference>
<dbReference type="Gene3D" id="1.20.5.170">
    <property type="match status" value="2"/>
</dbReference>
<dbReference type="Gene3D" id="1.20.5.1160">
    <property type="entry name" value="Vasodilator-stimulated phosphoprotein"/>
    <property type="match status" value="1"/>
</dbReference>
<dbReference type="PROSITE" id="PS51842">
    <property type="entry name" value="IF_ROD_2"/>
    <property type="match status" value="2"/>
</dbReference>
<dbReference type="GO" id="GO:0005882">
    <property type="term" value="C:intermediate filament"/>
    <property type="evidence" value="ECO:0007669"/>
    <property type="project" value="UniProtKB-KW"/>
</dbReference>
<feature type="region of interest" description="Disordered" evidence="5">
    <location>
        <begin position="1"/>
        <end position="24"/>
    </location>
</feature>
<keyword evidence="2 4" id="KW-0175">Coiled coil</keyword>
<dbReference type="SUPFAM" id="SSF74853">
    <property type="entry name" value="Lamin A/C globular tail domain"/>
    <property type="match status" value="2"/>
</dbReference>
<evidence type="ECO:0000313" key="9">
    <source>
        <dbReference type="Proteomes" id="UP001162480"/>
    </source>
</evidence>
<dbReference type="EMBL" id="OX597834">
    <property type="protein sequence ID" value="CAI9738635.1"/>
    <property type="molecule type" value="Genomic_DNA"/>
</dbReference>
<dbReference type="InterPro" id="IPR001322">
    <property type="entry name" value="Lamin_tail_dom"/>
</dbReference>
<feature type="coiled-coil region" evidence="4">
    <location>
        <begin position="549"/>
        <end position="622"/>
    </location>
</feature>
<dbReference type="SUPFAM" id="SSF90257">
    <property type="entry name" value="Myosin rod fragments"/>
    <property type="match status" value="1"/>
</dbReference>
<dbReference type="InterPro" id="IPR018039">
    <property type="entry name" value="IF_conserved"/>
</dbReference>
<dbReference type="PANTHER" id="PTHR45721:SF12">
    <property type="entry name" value="INTERMEDIATE FILAMENT PROTEIN IFA-1"/>
    <property type="match status" value="1"/>
</dbReference>
<feature type="domain" description="IF rod" evidence="7">
    <location>
        <begin position="65"/>
        <end position="419"/>
    </location>
</feature>
<evidence type="ECO:0000256" key="4">
    <source>
        <dbReference type="SAM" id="Coils"/>
    </source>
</evidence>
<feature type="coiled-coil region" evidence="4">
    <location>
        <begin position="338"/>
        <end position="418"/>
    </location>
</feature>
<dbReference type="PROSITE" id="PS00226">
    <property type="entry name" value="IF_ROD_1"/>
    <property type="match status" value="2"/>
</dbReference>
<dbReference type="Proteomes" id="UP001162480">
    <property type="component" value="Chromosome 21"/>
</dbReference>
<dbReference type="Gene3D" id="2.60.40.1260">
    <property type="entry name" value="Lamin Tail domain"/>
    <property type="match status" value="2"/>
</dbReference>